<feature type="transmembrane region" description="Helical" evidence="8">
    <location>
        <begin position="64"/>
        <end position="85"/>
    </location>
</feature>
<keyword evidence="4 8" id="KW-1133">Transmembrane helix</keyword>
<dbReference type="FunCoup" id="A0A448YPX9">
    <property type="interactions" value="305"/>
</dbReference>
<gene>
    <name evidence="9" type="ORF">BRENAR_LOCUS3692</name>
</gene>
<dbReference type="PANTHER" id="PTHR10926">
    <property type="entry name" value="CELL CYCLE CONTROL PROTEIN 50"/>
    <property type="match status" value="1"/>
</dbReference>
<organism evidence="9 10">
    <name type="scientific">Brettanomyces naardenensis</name>
    <name type="common">Yeast</name>
    <dbReference type="NCBI Taxonomy" id="13370"/>
    <lineage>
        <taxon>Eukaryota</taxon>
        <taxon>Fungi</taxon>
        <taxon>Dikarya</taxon>
        <taxon>Ascomycota</taxon>
        <taxon>Saccharomycotina</taxon>
        <taxon>Pichiomycetes</taxon>
        <taxon>Pichiales</taxon>
        <taxon>Pichiaceae</taxon>
        <taxon>Brettanomyces</taxon>
    </lineage>
</organism>
<evidence type="ECO:0000256" key="2">
    <source>
        <dbReference type="ARBA" id="ARBA00009457"/>
    </source>
</evidence>
<dbReference type="GO" id="GO:0045332">
    <property type="term" value="P:phospholipid translocation"/>
    <property type="evidence" value="ECO:0007669"/>
    <property type="project" value="UniProtKB-UniRule"/>
</dbReference>
<comment type="similarity">
    <text evidence="2 6">Belongs to the CDC50/LEM3 family.</text>
</comment>
<keyword evidence="3 8" id="KW-0812">Transmembrane</keyword>
<keyword evidence="5 6" id="KW-0472">Membrane</keyword>
<evidence type="ECO:0000256" key="3">
    <source>
        <dbReference type="ARBA" id="ARBA00022692"/>
    </source>
</evidence>
<evidence type="ECO:0000256" key="6">
    <source>
        <dbReference type="PIRNR" id="PIRNR015840"/>
    </source>
</evidence>
<name>A0A448YPX9_BRENA</name>
<proteinExistence type="inferred from homology"/>
<dbReference type="Proteomes" id="UP000290900">
    <property type="component" value="Unassembled WGS sequence"/>
</dbReference>
<evidence type="ECO:0000256" key="1">
    <source>
        <dbReference type="ARBA" id="ARBA00004370"/>
    </source>
</evidence>
<dbReference type="PANTHER" id="PTHR10926:SF20">
    <property type="entry name" value="PHOSPHOLIPID-TRANSPORTING ATPASE ACCESSORY SUBUNIT LEM3"/>
    <property type="match status" value="1"/>
</dbReference>
<sequence>MGLRDRHHKYEESDKVAERDPMEEEDSLSDSASEQQDKTNHRPKVNAFTQQKLKAVHPILTPKNVIPVLIALAVLFVPLGAGMLYGARRVEDLVIDYSQCENLANENYYTDVPSEYFDYNFHKKNTLIPQWKLDTNSSYLWNDYPEDRKICKVQFQVPDDIGPPVFLFYRLRNFHANHRRYATSFSEDQILGKQASVSDIKDTVGQNCQPLSVDSATGKIIYPCGLIANSLFNDTFSTFTAVNGSTDDYALSRDNIAWKYNTGRFKKTTYTPDQIVPPPNWIKMYPDGYNDSNLPDISQWPELQNWMAASALSPFSKLVGRNDNDVLRNGTYEISIGLHFPVLPYNGHKYLYLSTRSVVGGRNPFLGIVWMVGGCICVILAAAFVAIKILHPRKLGDPALLSWNKEEEEVTTKE</sequence>
<dbReference type="AlphaFoldDB" id="A0A448YPX9"/>
<dbReference type="GO" id="GO:0005886">
    <property type="term" value="C:plasma membrane"/>
    <property type="evidence" value="ECO:0007669"/>
    <property type="project" value="TreeGrafter"/>
</dbReference>
<dbReference type="InParanoid" id="A0A448YPX9"/>
<evidence type="ECO:0000256" key="4">
    <source>
        <dbReference type="ARBA" id="ARBA00022989"/>
    </source>
</evidence>
<dbReference type="Pfam" id="PF03381">
    <property type="entry name" value="CDC50"/>
    <property type="match status" value="1"/>
</dbReference>
<dbReference type="GO" id="GO:0005783">
    <property type="term" value="C:endoplasmic reticulum"/>
    <property type="evidence" value="ECO:0007669"/>
    <property type="project" value="TreeGrafter"/>
</dbReference>
<reference evidence="9 10" key="1">
    <citation type="submission" date="2018-12" db="EMBL/GenBank/DDBJ databases">
        <authorList>
            <person name="Tiukova I."/>
            <person name="Dainat J."/>
        </authorList>
    </citation>
    <scope>NUCLEOTIDE SEQUENCE [LARGE SCALE GENOMIC DNA]</scope>
</reference>
<protein>
    <submittedName>
        <fullName evidence="9">DEKNAAC104172</fullName>
    </submittedName>
</protein>
<keyword evidence="10" id="KW-1185">Reference proteome</keyword>
<dbReference type="PIRSF" id="PIRSF015840">
    <property type="entry name" value="DUF284_TM_euk"/>
    <property type="match status" value="1"/>
</dbReference>
<evidence type="ECO:0000256" key="5">
    <source>
        <dbReference type="ARBA" id="ARBA00023136"/>
    </source>
</evidence>
<dbReference type="EMBL" id="CAACVR010000034">
    <property type="protein sequence ID" value="VEU22961.1"/>
    <property type="molecule type" value="Genomic_DNA"/>
</dbReference>
<evidence type="ECO:0000313" key="10">
    <source>
        <dbReference type="Proteomes" id="UP000290900"/>
    </source>
</evidence>
<dbReference type="OrthoDB" id="340608at2759"/>
<evidence type="ECO:0000313" key="9">
    <source>
        <dbReference type="EMBL" id="VEU22961.1"/>
    </source>
</evidence>
<comment type="subcellular location">
    <subcellularLocation>
        <location evidence="1">Membrane</location>
    </subcellularLocation>
</comment>
<feature type="region of interest" description="Disordered" evidence="7">
    <location>
        <begin position="1"/>
        <end position="44"/>
    </location>
</feature>
<evidence type="ECO:0000256" key="7">
    <source>
        <dbReference type="SAM" id="MobiDB-lite"/>
    </source>
</evidence>
<accession>A0A448YPX9</accession>
<feature type="compositionally biased region" description="Basic and acidic residues" evidence="7">
    <location>
        <begin position="8"/>
        <end position="20"/>
    </location>
</feature>
<evidence type="ECO:0000256" key="8">
    <source>
        <dbReference type="SAM" id="Phobius"/>
    </source>
</evidence>
<dbReference type="STRING" id="13370.A0A448YPX9"/>
<dbReference type="InterPro" id="IPR005045">
    <property type="entry name" value="CDC50/LEM3_fam"/>
</dbReference>
<dbReference type="GO" id="GO:0005794">
    <property type="term" value="C:Golgi apparatus"/>
    <property type="evidence" value="ECO:0007669"/>
    <property type="project" value="TreeGrafter"/>
</dbReference>
<feature type="transmembrane region" description="Helical" evidence="8">
    <location>
        <begin position="365"/>
        <end position="387"/>
    </location>
</feature>